<dbReference type="GO" id="GO:0007165">
    <property type="term" value="P:signal transduction"/>
    <property type="evidence" value="ECO:0007669"/>
    <property type="project" value="UniProtKB-KW"/>
</dbReference>
<dbReference type="GO" id="GO:0016020">
    <property type="term" value="C:membrane"/>
    <property type="evidence" value="ECO:0007669"/>
    <property type="project" value="InterPro"/>
</dbReference>
<dbReference type="InterPro" id="IPR009050">
    <property type="entry name" value="Globin-like_sf"/>
</dbReference>
<organism evidence="4 5">
    <name type="scientific">Insolitispirillum peregrinum</name>
    <dbReference type="NCBI Taxonomy" id="80876"/>
    <lineage>
        <taxon>Bacteria</taxon>
        <taxon>Pseudomonadati</taxon>
        <taxon>Pseudomonadota</taxon>
        <taxon>Alphaproteobacteria</taxon>
        <taxon>Rhodospirillales</taxon>
        <taxon>Novispirillaceae</taxon>
        <taxon>Insolitispirillum</taxon>
    </lineage>
</organism>
<dbReference type="SUPFAM" id="SSF46458">
    <property type="entry name" value="Globin-like"/>
    <property type="match status" value="1"/>
</dbReference>
<reference evidence="4 5" key="1">
    <citation type="submission" date="2017-01" db="EMBL/GenBank/DDBJ databases">
        <authorList>
            <person name="Mah S.A."/>
            <person name="Swanson W.J."/>
            <person name="Moy G.W."/>
            <person name="Vacquier V.D."/>
        </authorList>
    </citation>
    <scope>NUCLEOTIDE SEQUENCE [LARGE SCALE GENOMIC DNA]</scope>
    <source>
        <strain evidence="4 5">DSM 11589</strain>
    </source>
</reference>
<evidence type="ECO:0000313" key="5">
    <source>
        <dbReference type="Proteomes" id="UP000185678"/>
    </source>
</evidence>
<dbReference type="InterPro" id="IPR044398">
    <property type="entry name" value="Globin-sensor_dom"/>
</dbReference>
<evidence type="ECO:0000259" key="3">
    <source>
        <dbReference type="PROSITE" id="PS50111"/>
    </source>
</evidence>
<dbReference type="InterPro" id="IPR004089">
    <property type="entry name" value="MCPsignal_dom"/>
</dbReference>
<dbReference type="Proteomes" id="UP000185678">
    <property type="component" value="Unassembled WGS sequence"/>
</dbReference>
<dbReference type="EMBL" id="FTOA01000012">
    <property type="protein sequence ID" value="SIT19417.1"/>
    <property type="molecule type" value="Genomic_DNA"/>
</dbReference>
<dbReference type="CDD" id="cd11386">
    <property type="entry name" value="MCP_signal"/>
    <property type="match status" value="1"/>
</dbReference>
<dbReference type="Gene3D" id="1.10.287.950">
    <property type="entry name" value="Methyl-accepting chemotaxis protein"/>
    <property type="match status" value="1"/>
</dbReference>
<dbReference type="InterPro" id="IPR025991">
    <property type="entry name" value="Chemoreceptor_zinc-bind_dom"/>
</dbReference>
<evidence type="ECO:0000313" key="4">
    <source>
        <dbReference type="EMBL" id="SIT19417.1"/>
    </source>
</evidence>
<dbReference type="Pfam" id="PF13682">
    <property type="entry name" value="CZB"/>
    <property type="match status" value="1"/>
</dbReference>
<dbReference type="Gene3D" id="1.20.120.30">
    <property type="entry name" value="Aspartate receptor, ligand-binding domain"/>
    <property type="match status" value="1"/>
</dbReference>
<sequence length="578" mass="63064">MPHSSINLSALKAYIRLTPAQEALIAANSDHLLSTFDRCIEGFYRHMWNTPATRAIIKDKSHIPHLIAAQRQHWARLLKGPLDQDYLARAYRVGQAHSKVGLSPDLYMGGYAYLLEEWFTLLGHGFRTARVVNLLSALMKVVNLDMQIVLMTYNDSETDRDHLQQMTQTALEGLRHNARVAISTNDGMVTMARLTYDARNTTAISQSVSAAADELVATSNEIARSSEGALEDSERARQTVQTGILAAEEAVSSMNQISHAATEAANRVEELAIAAEKIAEIMTSIEAIADQTNLLALNATIEAARAGDAGKGFAVVANEVKSLATQTARAAEDVGSRIGLLQREMRNIRQAMHASAMAVSGGQEAISKTGREMSEVAGQVEAVGQRMRDISGILNQQTDAVSEISSSITTIATMAEKNQDLILKTTITIEETNDSIADRVAQWSKLATPQALCEIAKIDHVIFKKNVTDIVMGRASIEQHGNMPDHNTCRLGKWYNQIAQSALRDHPAYINLKEPHERVHKTGHKAIDAIRRGDTPAALATLDDLNEASTEVIQQLDRLSVAIGELEPHSDIAVNPGH</sequence>
<dbReference type="PROSITE" id="PS50111">
    <property type="entry name" value="CHEMOTAXIS_TRANSDUC_2"/>
    <property type="match status" value="1"/>
</dbReference>
<dbReference type="PANTHER" id="PTHR32089">
    <property type="entry name" value="METHYL-ACCEPTING CHEMOTAXIS PROTEIN MCPB"/>
    <property type="match status" value="1"/>
</dbReference>
<dbReference type="SMART" id="SM00283">
    <property type="entry name" value="MA"/>
    <property type="match status" value="1"/>
</dbReference>
<dbReference type="Gene3D" id="1.10.490.10">
    <property type="entry name" value="Globins"/>
    <property type="match status" value="1"/>
</dbReference>
<keyword evidence="1 2" id="KW-0807">Transducer</keyword>
<gene>
    <name evidence="4" type="ORF">SAMN05421779_11236</name>
</gene>
<dbReference type="Pfam" id="PF00015">
    <property type="entry name" value="MCPsignal"/>
    <property type="match status" value="1"/>
</dbReference>
<dbReference type="AlphaFoldDB" id="A0A1N7Q9Z4"/>
<dbReference type="InterPro" id="IPR039379">
    <property type="entry name" value="Protoglobin_sensor_dom"/>
</dbReference>
<dbReference type="OrthoDB" id="266313at2"/>
<dbReference type="InterPro" id="IPR012292">
    <property type="entry name" value="Globin/Proto"/>
</dbReference>
<dbReference type="SUPFAM" id="SSF58104">
    <property type="entry name" value="Methyl-accepting chemotaxis protein (MCP) signaling domain"/>
    <property type="match status" value="1"/>
</dbReference>
<keyword evidence="5" id="KW-1185">Reference proteome</keyword>
<dbReference type="STRING" id="80876.SAMN05421779_11236"/>
<name>A0A1N7Q9Z4_9PROT</name>
<evidence type="ECO:0000256" key="1">
    <source>
        <dbReference type="ARBA" id="ARBA00023224"/>
    </source>
</evidence>
<dbReference type="GO" id="GO:0019825">
    <property type="term" value="F:oxygen binding"/>
    <property type="evidence" value="ECO:0007669"/>
    <property type="project" value="InterPro"/>
</dbReference>
<dbReference type="PANTHER" id="PTHR32089:SF112">
    <property type="entry name" value="LYSOZYME-LIKE PROTEIN-RELATED"/>
    <property type="match status" value="1"/>
</dbReference>
<dbReference type="GO" id="GO:0020037">
    <property type="term" value="F:heme binding"/>
    <property type="evidence" value="ECO:0007669"/>
    <property type="project" value="InterPro"/>
</dbReference>
<proteinExistence type="predicted"/>
<dbReference type="Pfam" id="PF11563">
    <property type="entry name" value="Protoglobin"/>
    <property type="match status" value="1"/>
</dbReference>
<evidence type="ECO:0000256" key="2">
    <source>
        <dbReference type="PROSITE-ProRule" id="PRU00284"/>
    </source>
</evidence>
<accession>A0A1N7Q9Z4</accession>
<dbReference type="CDD" id="cd01068">
    <property type="entry name" value="globin_sensor"/>
    <property type="match status" value="1"/>
</dbReference>
<protein>
    <submittedName>
        <fullName evidence="4">Methyl-accepting chemotaxis protein</fullName>
    </submittedName>
</protein>
<dbReference type="RefSeq" id="WP_076402109.1">
    <property type="nucleotide sequence ID" value="NZ_FTOA01000012.1"/>
</dbReference>
<feature type="domain" description="Methyl-accepting transducer" evidence="3">
    <location>
        <begin position="176"/>
        <end position="412"/>
    </location>
</feature>